<feature type="chain" id="PRO_5032603147" evidence="1">
    <location>
        <begin position="25"/>
        <end position="180"/>
    </location>
</feature>
<accession>A0A843S7I3</accession>
<proteinExistence type="predicted"/>
<dbReference type="RefSeq" id="WP_152800938.1">
    <property type="nucleotide sequence ID" value="NZ_WHUF01000001.1"/>
</dbReference>
<evidence type="ECO:0000256" key="1">
    <source>
        <dbReference type="SAM" id="SignalP"/>
    </source>
</evidence>
<dbReference type="EMBL" id="WHUF01000001">
    <property type="protein sequence ID" value="MQA18134.1"/>
    <property type="molecule type" value="Genomic_DNA"/>
</dbReference>
<sequence>MKIQTAVAYCTLALALALTPAAHADVASSQQGLHQWPALKGKLVMVAGTVSDVLRYKRSMTFYFEAKPGADWIHVPIVKSQDDQQETWFNVSHGETTMVDGFVAARGGDVYLIEAAVSESPAGIKASWYKLTTDDPAYPDGPFYLLKPVGQKFYANSRDLTVESVLKKEAAVKPESRVKR</sequence>
<feature type="signal peptide" evidence="1">
    <location>
        <begin position="1"/>
        <end position="24"/>
    </location>
</feature>
<organism evidence="2 3">
    <name type="scientific">Rugamonas rivuli</name>
    <dbReference type="NCBI Taxonomy" id="2743358"/>
    <lineage>
        <taxon>Bacteria</taxon>
        <taxon>Pseudomonadati</taxon>
        <taxon>Pseudomonadota</taxon>
        <taxon>Betaproteobacteria</taxon>
        <taxon>Burkholderiales</taxon>
        <taxon>Oxalobacteraceae</taxon>
        <taxon>Telluria group</taxon>
        <taxon>Rugamonas</taxon>
    </lineage>
</organism>
<reference evidence="2 3" key="1">
    <citation type="submission" date="2019-10" db="EMBL/GenBank/DDBJ databases">
        <title>Two novel species isolated from a subtropical stream in China.</title>
        <authorList>
            <person name="Lu H."/>
        </authorList>
    </citation>
    <scope>NUCLEOTIDE SEQUENCE [LARGE SCALE GENOMIC DNA]</scope>
    <source>
        <strain evidence="2 3">FT103W</strain>
    </source>
</reference>
<evidence type="ECO:0000313" key="3">
    <source>
        <dbReference type="Proteomes" id="UP000444318"/>
    </source>
</evidence>
<keyword evidence="1" id="KW-0732">Signal</keyword>
<evidence type="ECO:0000313" key="2">
    <source>
        <dbReference type="EMBL" id="MQA18134.1"/>
    </source>
</evidence>
<keyword evidence="3" id="KW-1185">Reference proteome</keyword>
<gene>
    <name evidence="2" type="ORF">GEV01_01265</name>
</gene>
<name>A0A843S7I3_9BURK</name>
<dbReference type="AlphaFoldDB" id="A0A843S7I3"/>
<comment type="caution">
    <text evidence="2">The sequence shown here is derived from an EMBL/GenBank/DDBJ whole genome shotgun (WGS) entry which is preliminary data.</text>
</comment>
<dbReference type="Proteomes" id="UP000444318">
    <property type="component" value="Unassembled WGS sequence"/>
</dbReference>
<protein>
    <submittedName>
        <fullName evidence="2">Uncharacterized protein</fullName>
    </submittedName>
</protein>